<evidence type="ECO:0000313" key="1">
    <source>
        <dbReference type="EMBL" id="ABO98050.1"/>
    </source>
</evidence>
<dbReference type="KEGG" id="olu:OSTLU_16746"/>
<dbReference type="OMA" id="MRCEDDA"/>
<sequence>MDALSSTLSTAASAVSDTVTQGAMHALVGGGDGAGGGEVASFIAKRGTHFVDGFARACVDATAANVRDAAEVLRTTTLNAAIQSEASATSDLPTLERAVKAMSSSAKTAIENYDRRSRAMPQLRYELLENLSEKKLALEKKIEAANAPRELARRQMLKEIMSKPRRG</sequence>
<dbReference type="RefSeq" id="XP_001419757.1">
    <property type="nucleotide sequence ID" value="XM_001419720.1"/>
</dbReference>
<accession>A4S2I5</accession>
<dbReference type="Gramene" id="ABO98050">
    <property type="protein sequence ID" value="ABO98050"/>
    <property type="gene ID" value="OSTLU_16746"/>
</dbReference>
<dbReference type="GeneID" id="5003689"/>
<dbReference type="Proteomes" id="UP000001568">
    <property type="component" value="Chromosome 9"/>
</dbReference>
<gene>
    <name evidence="1" type="ORF">OSTLU_16746</name>
</gene>
<keyword evidence="2" id="KW-1185">Reference proteome</keyword>
<proteinExistence type="predicted"/>
<dbReference type="OrthoDB" id="10550832at2759"/>
<dbReference type="EMBL" id="CP000589">
    <property type="protein sequence ID" value="ABO98050.1"/>
    <property type="molecule type" value="Genomic_DNA"/>
</dbReference>
<dbReference type="AlphaFoldDB" id="A4S2I5"/>
<dbReference type="HOGENOM" id="CLU_1597227_0_0_1"/>
<organism evidence="1 2">
    <name type="scientific">Ostreococcus lucimarinus (strain CCE9901)</name>
    <dbReference type="NCBI Taxonomy" id="436017"/>
    <lineage>
        <taxon>Eukaryota</taxon>
        <taxon>Viridiplantae</taxon>
        <taxon>Chlorophyta</taxon>
        <taxon>Mamiellophyceae</taxon>
        <taxon>Mamiellales</taxon>
        <taxon>Bathycoccaceae</taxon>
        <taxon>Ostreococcus</taxon>
    </lineage>
</organism>
<reference evidence="1 2" key="1">
    <citation type="journal article" date="2007" name="Proc. Natl. Acad. Sci. U.S.A.">
        <title>The tiny eukaryote Ostreococcus provides genomic insights into the paradox of plankton speciation.</title>
        <authorList>
            <person name="Palenik B."/>
            <person name="Grimwood J."/>
            <person name="Aerts A."/>
            <person name="Rouze P."/>
            <person name="Salamov A."/>
            <person name="Putnam N."/>
            <person name="Dupont C."/>
            <person name="Jorgensen R."/>
            <person name="Derelle E."/>
            <person name="Rombauts S."/>
            <person name="Zhou K."/>
            <person name="Otillar R."/>
            <person name="Merchant S.S."/>
            <person name="Podell S."/>
            <person name="Gaasterland T."/>
            <person name="Napoli C."/>
            <person name="Gendler K."/>
            <person name="Manuell A."/>
            <person name="Tai V."/>
            <person name="Vallon O."/>
            <person name="Piganeau G."/>
            <person name="Jancek S."/>
            <person name="Heijde M."/>
            <person name="Jabbari K."/>
            <person name="Bowler C."/>
            <person name="Lohr M."/>
            <person name="Robbens S."/>
            <person name="Werner G."/>
            <person name="Dubchak I."/>
            <person name="Pazour G.J."/>
            <person name="Ren Q."/>
            <person name="Paulsen I."/>
            <person name="Delwiche C."/>
            <person name="Schmutz J."/>
            <person name="Rokhsar D."/>
            <person name="Van de Peer Y."/>
            <person name="Moreau H."/>
            <person name="Grigoriev I.V."/>
        </authorList>
    </citation>
    <scope>NUCLEOTIDE SEQUENCE [LARGE SCALE GENOMIC DNA]</scope>
    <source>
        <strain evidence="1 2">CCE9901</strain>
    </source>
</reference>
<name>A4S2I5_OSTLU</name>
<evidence type="ECO:0000313" key="2">
    <source>
        <dbReference type="Proteomes" id="UP000001568"/>
    </source>
</evidence>
<protein>
    <submittedName>
        <fullName evidence="1">Uncharacterized protein</fullName>
    </submittedName>
</protein>